<comment type="similarity">
    <text evidence="2">Belongs to the eIF-2B gamma/epsilon subunits family.</text>
</comment>
<dbReference type="GO" id="GO:0002183">
    <property type="term" value="P:cytoplasmic translational initiation"/>
    <property type="evidence" value="ECO:0007669"/>
    <property type="project" value="TreeGrafter"/>
</dbReference>
<dbReference type="PANTHER" id="PTHR45989">
    <property type="entry name" value="TRANSLATION INITIATION FACTOR EIF-2B SUBUNIT GAMMA"/>
    <property type="match status" value="1"/>
</dbReference>
<dbReference type="GO" id="GO:0005829">
    <property type="term" value="C:cytosol"/>
    <property type="evidence" value="ECO:0007669"/>
    <property type="project" value="UniProtKB-SubCell"/>
</dbReference>
<dbReference type="EMBL" id="LT598467">
    <property type="protein sequence ID" value="SCU95751.1"/>
    <property type="molecule type" value="Genomic_DNA"/>
</dbReference>
<dbReference type="OrthoDB" id="10250549at2759"/>
<feature type="domain" description="Mannose-1-phosphate guanyltransferase C-terminal" evidence="10">
    <location>
        <begin position="365"/>
        <end position="451"/>
    </location>
</feature>
<feature type="region of interest" description="Disordered" evidence="9">
    <location>
        <begin position="465"/>
        <end position="498"/>
    </location>
</feature>
<dbReference type="InterPro" id="IPR029044">
    <property type="entry name" value="Nucleotide-diphossugar_trans"/>
</dbReference>
<dbReference type="Pfam" id="PF25087">
    <property type="entry name" value="GMPPB_C"/>
    <property type="match status" value="1"/>
</dbReference>
<evidence type="ECO:0000256" key="7">
    <source>
        <dbReference type="ARBA" id="ARBA00044229"/>
    </source>
</evidence>
<proteinExistence type="inferred from homology"/>
<dbReference type="Gene3D" id="3.90.550.10">
    <property type="entry name" value="Spore Coat Polysaccharide Biosynthesis Protein SpsA, Chain A"/>
    <property type="match status" value="1"/>
</dbReference>
<dbReference type="PANTHER" id="PTHR45989:SF1">
    <property type="entry name" value="TRANSLATION INITIATION FACTOR EIF-2B SUBUNIT GAMMA"/>
    <property type="match status" value="1"/>
</dbReference>
<keyword evidence="4" id="KW-0396">Initiation factor</keyword>
<dbReference type="CDD" id="cd04652">
    <property type="entry name" value="LbH_eIF2B_gamma_C"/>
    <property type="match status" value="1"/>
</dbReference>
<protein>
    <recommendedName>
        <fullName evidence="6">Translation initiation factor eIF2B subunit gamma</fullName>
    </recommendedName>
    <alternativeName>
        <fullName evidence="7">eIF2B GDP-GTP exchange factor subunit gamma</fullName>
    </alternativeName>
</protein>
<dbReference type="InterPro" id="IPR056729">
    <property type="entry name" value="GMPPB_C"/>
</dbReference>
<organism evidence="11 12">
    <name type="scientific">Lachancea mirantina</name>
    <dbReference type="NCBI Taxonomy" id="1230905"/>
    <lineage>
        <taxon>Eukaryota</taxon>
        <taxon>Fungi</taxon>
        <taxon>Dikarya</taxon>
        <taxon>Ascomycota</taxon>
        <taxon>Saccharomycotina</taxon>
        <taxon>Saccharomycetes</taxon>
        <taxon>Saccharomycetales</taxon>
        <taxon>Saccharomycetaceae</taxon>
        <taxon>Lachancea</taxon>
    </lineage>
</organism>
<gene>
    <name evidence="11" type="ORF">LAMI_0F03620G</name>
</gene>
<dbReference type="GO" id="GO:0005851">
    <property type="term" value="C:eukaryotic translation initiation factor 2B complex"/>
    <property type="evidence" value="ECO:0007669"/>
    <property type="project" value="TreeGrafter"/>
</dbReference>
<dbReference type="STRING" id="1230905.A0A1G4JXD0"/>
<keyword evidence="5" id="KW-0648">Protein biosynthesis</keyword>
<accession>A0A1G4JXD0</accession>
<dbReference type="SUPFAM" id="SSF53448">
    <property type="entry name" value="Nucleotide-diphospho-sugar transferases"/>
    <property type="match status" value="1"/>
</dbReference>
<reference evidence="12" key="1">
    <citation type="submission" date="2016-03" db="EMBL/GenBank/DDBJ databases">
        <authorList>
            <person name="Devillers H."/>
        </authorList>
    </citation>
    <scope>NUCLEOTIDE SEQUENCE [LARGE SCALE GENOMIC DNA]</scope>
</reference>
<dbReference type="GO" id="GO:0005085">
    <property type="term" value="F:guanyl-nucleotide exchange factor activity"/>
    <property type="evidence" value="ECO:0007669"/>
    <property type="project" value="TreeGrafter"/>
</dbReference>
<dbReference type="InterPro" id="IPR051960">
    <property type="entry name" value="eIF2B_gamma"/>
</dbReference>
<evidence type="ECO:0000256" key="5">
    <source>
        <dbReference type="ARBA" id="ARBA00022917"/>
    </source>
</evidence>
<comment type="subcellular location">
    <subcellularLocation>
        <location evidence="1">Cytoplasm</location>
        <location evidence="1">Cytosol</location>
    </subcellularLocation>
</comment>
<evidence type="ECO:0000256" key="9">
    <source>
        <dbReference type="SAM" id="MobiDB-lite"/>
    </source>
</evidence>
<evidence type="ECO:0000313" key="11">
    <source>
        <dbReference type="EMBL" id="SCU95751.1"/>
    </source>
</evidence>
<evidence type="ECO:0000313" key="12">
    <source>
        <dbReference type="Proteomes" id="UP000191024"/>
    </source>
</evidence>
<evidence type="ECO:0000256" key="4">
    <source>
        <dbReference type="ARBA" id="ARBA00022540"/>
    </source>
</evidence>
<keyword evidence="3" id="KW-0963">Cytoplasm</keyword>
<dbReference type="AlphaFoldDB" id="A0A1G4JXD0"/>
<evidence type="ECO:0000256" key="8">
    <source>
        <dbReference type="ARBA" id="ARBA00046432"/>
    </source>
</evidence>
<dbReference type="Gene3D" id="2.160.10.10">
    <property type="entry name" value="Hexapeptide repeat proteins"/>
    <property type="match status" value="1"/>
</dbReference>
<comment type="subunit">
    <text evidence="8">Component of the translation initiation factor 2B (eIF2B) complex which is a heterodecamer of two sets of five different subunits: alpha, beta, gamma, delta and epsilon. Subunits alpha, beta and delta comprise a regulatory subcomplex and subunits epsilon and gamma comprise a catalytic subcomplex. Within the complex, the hexameric regulatory complex resides at the center, with the two heterodimeric catalytic subcomplexes bound on opposite sides.</text>
</comment>
<dbReference type="Proteomes" id="UP000191024">
    <property type="component" value="Chromosome F"/>
</dbReference>
<evidence type="ECO:0000256" key="1">
    <source>
        <dbReference type="ARBA" id="ARBA00004514"/>
    </source>
</evidence>
<name>A0A1G4JXD0_9SACH</name>
<keyword evidence="12" id="KW-1185">Reference proteome</keyword>
<evidence type="ECO:0000259" key="10">
    <source>
        <dbReference type="Pfam" id="PF25087"/>
    </source>
</evidence>
<evidence type="ECO:0000256" key="3">
    <source>
        <dbReference type="ARBA" id="ARBA00022490"/>
    </source>
</evidence>
<feature type="region of interest" description="Disordered" evidence="9">
    <location>
        <begin position="249"/>
        <end position="270"/>
    </location>
</feature>
<evidence type="ECO:0000256" key="6">
    <source>
        <dbReference type="ARBA" id="ARBA00044196"/>
    </source>
</evidence>
<dbReference type="GO" id="GO:0003743">
    <property type="term" value="F:translation initiation factor activity"/>
    <property type="evidence" value="ECO:0007669"/>
    <property type="project" value="UniProtKB-KW"/>
</dbReference>
<evidence type="ECO:0000256" key="2">
    <source>
        <dbReference type="ARBA" id="ARBA00007878"/>
    </source>
</evidence>
<sequence>MDFQVFIFCGKGYNLFPFTQRKDDSGAPKALLPIANRHMIEYVLDWCDQGGFKEINVLGEATDVAMIKERLRTYINVRESQYEILLKSIQAHHVQQVRKPAPINFIVTKGETTGEVLCNDLRDRITGDFVVLPCDFITDIPPQILIDQYRNKDSDNLAMAVYYRNGFQNIDKKHLKPSYIVYSENENSMKQPVLLDMYSGDDVERSKYLQIRTQLLWRYPNASVSKKLLDSFIYVCSYDIIKLISENENPRFPPGGESEDSDEETQNATQQSLVIKPSYFNKKNKLIRDSINVDKSLDKVIRDLARRSWRHAKLRETIGLFVLPAGGAFIRSNSLTAYTEANRYILRIKSSVMQSQQITGTNIGADSIVGPNCIVGERTSVKLSVLGRDTKIGKRCRIVGSVVLDGAIIDDESILENVIVGPATQIGKKSRLTNSYIEGSYIVSPKTVLKGETLTHIHLDEILTSEEMTDSTDDDESSGYTEEYVDDDEFEDDGLFER</sequence>